<keyword evidence="8" id="KW-0418">Kinase</keyword>
<dbReference type="InterPro" id="IPR036890">
    <property type="entry name" value="HATPase_C_sf"/>
</dbReference>
<dbReference type="InterPro" id="IPR005467">
    <property type="entry name" value="His_kinase_dom"/>
</dbReference>
<dbReference type="PROSITE" id="PS50113">
    <property type="entry name" value="PAC"/>
    <property type="match status" value="1"/>
</dbReference>
<keyword evidence="6" id="KW-0812">Transmembrane</keyword>
<dbReference type="CDD" id="cd00130">
    <property type="entry name" value="PAS"/>
    <property type="match status" value="1"/>
</dbReference>
<evidence type="ECO:0000256" key="2">
    <source>
        <dbReference type="ARBA" id="ARBA00004141"/>
    </source>
</evidence>
<dbReference type="InterPro" id="IPR001610">
    <property type="entry name" value="PAC"/>
</dbReference>
<dbReference type="PRINTS" id="PR00344">
    <property type="entry name" value="BCTRLSENSOR"/>
</dbReference>
<evidence type="ECO:0000256" key="12">
    <source>
        <dbReference type="ARBA" id="ARBA00023136"/>
    </source>
</evidence>
<dbReference type="AlphaFoldDB" id="A0A965ZCS1"/>
<dbReference type="CDD" id="cd00075">
    <property type="entry name" value="HATPase"/>
    <property type="match status" value="1"/>
</dbReference>
<protein>
    <recommendedName>
        <fullName evidence="3">histidine kinase</fullName>
        <ecNumber evidence="3">2.7.13.3</ecNumber>
    </recommendedName>
</protein>
<dbReference type="PROSITE" id="PS50112">
    <property type="entry name" value="PAS"/>
    <property type="match status" value="1"/>
</dbReference>
<dbReference type="Pfam" id="PF02518">
    <property type="entry name" value="HATPase_c"/>
    <property type="match status" value="1"/>
</dbReference>
<dbReference type="PANTHER" id="PTHR42878">
    <property type="entry name" value="TWO-COMPONENT HISTIDINE KINASE"/>
    <property type="match status" value="1"/>
</dbReference>
<sequence>MRGKEIPLFGNIGLQRQLLDAAFDASKSGIIIVDWRLPDNPIIFCNKAFVEMTGYDKAEILGRNCRFLQGADREQSQRYELKDALQKGEKCSVELANYRKCGTIFWNELHVAPIKDEKGVITHYIGIQNDISLRKKEEIAMREELAQSQKMQLLKDEFISVASHELKTPVTSLKATLQLINRLLENTSAANDKLVQLARNGERHAAKLTHLVDDLLNAAKAEQHQLYLNKENFNIAELIKRCCPLISVDSKYKFRIDGQESLTIYADHHQIEQVMINLVNNAVKYAPASEEFIIKVLVENNFIKVSVTDQGEGIAPEDLPHIFDRYYRVKKGAQISGLGLGLYISSEIIMKHGGEIGVDSQPGTGSTFWFTLPQDLNKPN</sequence>
<evidence type="ECO:0000256" key="9">
    <source>
        <dbReference type="ARBA" id="ARBA00022840"/>
    </source>
</evidence>
<evidence type="ECO:0000256" key="8">
    <source>
        <dbReference type="ARBA" id="ARBA00022777"/>
    </source>
</evidence>
<evidence type="ECO:0000256" key="10">
    <source>
        <dbReference type="ARBA" id="ARBA00022989"/>
    </source>
</evidence>
<dbReference type="NCBIfam" id="TIGR00229">
    <property type="entry name" value="sensory_box"/>
    <property type="match status" value="1"/>
</dbReference>
<dbReference type="PROSITE" id="PS50109">
    <property type="entry name" value="HIS_KIN"/>
    <property type="match status" value="1"/>
</dbReference>
<dbReference type="SMART" id="SM00091">
    <property type="entry name" value="PAS"/>
    <property type="match status" value="1"/>
</dbReference>
<dbReference type="RefSeq" id="WP_166584381.1">
    <property type="nucleotide sequence ID" value="NZ_WWEO01000037.1"/>
</dbReference>
<evidence type="ECO:0000259" key="14">
    <source>
        <dbReference type="PROSITE" id="PS50112"/>
    </source>
</evidence>
<dbReference type="Gene3D" id="1.10.287.130">
    <property type="match status" value="1"/>
</dbReference>
<dbReference type="CDD" id="cd00082">
    <property type="entry name" value="HisKA"/>
    <property type="match status" value="1"/>
</dbReference>
<dbReference type="EC" id="2.7.13.3" evidence="3"/>
<evidence type="ECO:0000313" key="17">
    <source>
        <dbReference type="Proteomes" id="UP000638732"/>
    </source>
</evidence>
<dbReference type="Gene3D" id="3.30.565.10">
    <property type="entry name" value="Histidine kinase-like ATPase, C-terminal domain"/>
    <property type="match status" value="1"/>
</dbReference>
<comment type="caution">
    <text evidence="16">The sequence shown here is derived from an EMBL/GenBank/DDBJ whole genome shotgun (WGS) entry which is preliminary data.</text>
</comment>
<dbReference type="SMART" id="SM00086">
    <property type="entry name" value="PAC"/>
    <property type="match status" value="1"/>
</dbReference>
<evidence type="ECO:0000256" key="1">
    <source>
        <dbReference type="ARBA" id="ARBA00000085"/>
    </source>
</evidence>
<keyword evidence="17" id="KW-1185">Reference proteome</keyword>
<dbReference type="SUPFAM" id="SSF55785">
    <property type="entry name" value="PYP-like sensor domain (PAS domain)"/>
    <property type="match status" value="1"/>
</dbReference>
<reference evidence="16" key="2">
    <citation type="submission" date="2020-10" db="EMBL/GenBank/DDBJ databases">
        <title>Mucilaginibacter sp. nov., isolated from soil.</title>
        <authorList>
            <person name="Jeon C.O."/>
        </authorList>
    </citation>
    <scope>NUCLEOTIDE SEQUENCE</scope>
    <source>
        <strain evidence="16">R11</strain>
    </source>
</reference>
<dbReference type="GO" id="GO:0016020">
    <property type="term" value="C:membrane"/>
    <property type="evidence" value="ECO:0007669"/>
    <property type="project" value="UniProtKB-SubCell"/>
</dbReference>
<organism evidence="16 17">
    <name type="scientific">Mucilaginibacter agri</name>
    <dbReference type="NCBI Taxonomy" id="2695265"/>
    <lineage>
        <taxon>Bacteria</taxon>
        <taxon>Pseudomonadati</taxon>
        <taxon>Bacteroidota</taxon>
        <taxon>Sphingobacteriia</taxon>
        <taxon>Sphingobacteriales</taxon>
        <taxon>Sphingobacteriaceae</taxon>
        <taxon>Mucilaginibacter</taxon>
    </lineage>
</organism>
<dbReference type="InterPro" id="IPR036097">
    <property type="entry name" value="HisK_dim/P_sf"/>
</dbReference>
<dbReference type="InterPro" id="IPR035965">
    <property type="entry name" value="PAS-like_dom_sf"/>
</dbReference>
<evidence type="ECO:0000256" key="5">
    <source>
        <dbReference type="ARBA" id="ARBA00022679"/>
    </source>
</evidence>
<dbReference type="InterPro" id="IPR003594">
    <property type="entry name" value="HATPase_dom"/>
</dbReference>
<gene>
    <name evidence="16" type="ORF">GSY63_03175</name>
</gene>
<dbReference type="GO" id="GO:0000156">
    <property type="term" value="F:phosphorelay response regulator activity"/>
    <property type="evidence" value="ECO:0007669"/>
    <property type="project" value="TreeGrafter"/>
</dbReference>
<dbReference type="SMART" id="SM00387">
    <property type="entry name" value="HATPase_c"/>
    <property type="match status" value="1"/>
</dbReference>
<feature type="domain" description="PAC" evidence="15">
    <location>
        <begin position="91"/>
        <end position="143"/>
    </location>
</feature>
<name>A0A965ZCS1_9SPHI</name>
<dbReference type="EMBL" id="WWEO01000037">
    <property type="protein sequence ID" value="NCD68355.1"/>
    <property type="molecule type" value="Genomic_DNA"/>
</dbReference>
<evidence type="ECO:0000256" key="4">
    <source>
        <dbReference type="ARBA" id="ARBA00022553"/>
    </source>
</evidence>
<dbReference type="GO" id="GO:0030295">
    <property type="term" value="F:protein kinase activator activity"/>
    <property type="evidence" value="ECO:0007669"/>
    <property type="project" value="TreeGrafter"/>
</dbReference>
<feature type="domain" description="PAS" evidence="14">
    <location>
        <begin position="15"/>
        <end position="88"/>
    </location>
</feature>
<keyword evidence="5" id="KW-0808">Transferase</keyword>
<dbReference type="InterPro" id="IPR003661">
    <property type="entry name" value="HisK_dim/P_dom"/>
</dbReference>
<accession>A0A965ZCS1</accession>
<dbReference type="SMART" id="SM00388">
    <property type="entry name" value="HisKA"/>
    <property type="match status" value="1"/>
</dbReference>
<feature type="domain" description="Histidine kinase" evidence="13">
    <location>
        <begin position="161"/>
        <end position="376"/>
    </location>
</feature>
<keyword evidence="12" id="KW-0472">Membrane</keyword>
<dbReference type="SUPFAM" id="SSF47384">
    <property type="entry name" value="Homodimeric domain of signal transducing histidine kinase"/>
    <property type="match status" value="1"/>
</dbReference>
<dbReference type="Pfam" id="PF13426">
    <property type="entry name" value="PAS_9"/>
    <property type="match status" value="1"/>
</dbReference>
<dbReference type="SUPFAM" id="SSF55874">
    <property type="entry name" value="ATPase domain of HSP90 chaperone/DNA topoisomerase II/histidine kinase"/>
    <property type="match status" value="1"/>
</dbReference>
<evidence type="ECO:0000256" key="3">
    <source>
        <dbReference type="ARBA" id="ARBA00012438"/>
    </source>
</evidence>
<comment type="subcellular location">
    <subcellularLocation>
        <location evidence="2">Membrane</location>
        <topology evidence="2">Multi-pass membrane protein</topology>
    </subcellularLocation>
</comment>
<keyword evidence="7" id="KW-0547">Nucleotide-binding</keyword>
<keyword evidence="9" id="KW-0067">ATP-binding</keyword>
<keyword evidence="4" id="KW-0597">Phosphoprotein</keyword>
<proteinExistence type="predicted"/>
<evidence type="ECO:0000259" key="13">
    <source>
        <dbReference type="PROSITE" id="PS50109"/>
    </source>
</evidence>
<reference evidence="16" key="1">
    <citation type="submission" date="2020-01" db="EMBL/GenBank/DDBJ databases">
        <authorList>
            <person name="Seo Y.L."/>
        </authorList>
    </citation>
    <scope>NUCLEOTIDE SEQUENCE</scope>
    <source>
        <strain evidence="16">R11</strain>
    </source>
</reference>
<dbReference type="GO" id="GO:0000155">
    <property type="term" value="F:phosphorelay sensor kinase activity"/>
    <property type="evidence" value="ECO:0007669"/>
    <property type="project" value="InterPro"/>
</dbReference>
<dbReference type="PANTHER" id="PTHR42878:SF7">
    <property type="entry name" value="SENSOR HISTIDINE KINASE GLRK"/>
    <property type="match status" value="1"/>
</dbReference>
<dbReference type="InterPro" id="IPR004358">
    <property type="entry name" value="Sig_transdc_His_kin-like_C"/>
</dbReference>
<keyword evidence="11" id="KW-0902">Two-component regulatory system</keyword>
<dbReference type="Proteomes" id="UP000638732">
    <property type="component" value="Unassembled WGS sequence"/>
</dbReference>
<dbReference type="InterPro" id="IPR000700">
    <property type="entry name" value="PAS-assoc_C"/>
</dbReference>
<dbReference type="FunFam" id="3.30.565.10:FF:000006">
    <property type="entry name" value="Sensor histidine kinase WalK"/>
    <property type="match status" value="1"/>
</dbReference>
<evidence type="ECO:0000256" key="11">
    <source>
        <dbReference type="ARBA" id="ARBA00023012"/>
    </source>
</evidence>
<dbReference type="Gene3D" id="3.30.450.20">
    <property type="entry name" value="PAS domain"/>
    <property type="match status" value="1"/>
</dbReference>
<evidence type="ECO:0000256" key="7">
    <source>
        <dbReference type="ARBA" id="ARBA00022741"/>
    </source>
</evidence>
<dbReference type="Pfam" id="PF00512">
    <property type="entry name" value="HisKA"/>
    <property type="match status" value="1"/>
</dbReference>
<evidence type="ECO:0000256" key="6">
    <source>
        <dbReference type="ARBA" id="ARBA00022692"/>
    </source>
</evidence>
<keyword evidence="10" id="KW-1133">Transmembrane helix</keyword>
<dbReference type="GO" id="GO:0007234">
    <property type="term" value="P:osmosensory signaling via phosphorelay pathway"/>
    <property type="evidence" value="ECO:0007669"/>
    <property type="project" value="TreeGrafter"/>
</dbReference>
<evidence type="ECO:0000313" key="16">
    <source>
        <dbReference type="EMBL" id="NCD68355.1"/>
    </source>
</evidence>
<dbReference type="InterPro" id="IPR050351">
    <property type="entry name" value="BphY/WalK/GraS-like"/>
</dbReference>
<comment type="catalytic activity">
    <reaction evidence="1">
        <text>ATP + protein L-histidine = ADP + protein N-phospho-L-histidine.</text>
        <dbReference type="EC" id="2.7.13.3"/>
    </reaction>
</comment>
<dbReference type="InterPro" id="IPR000014">
    <property type="entry name" value="PAS"/>
</dbReference>
<dbReference type="GO" id="GO:0005524">
    <property type="term" value="F:ATP binding"/>
    <property type="evidence" value="ECO:0007669"/>
    <property type="project" value="UniProtKB-KW"/>
</dbReference>
<evidence type="ECO:0000259" key="15">
    <source>
        <dbReference type="PROSITE" id="PS50113"/>
    </source>
</evidence>